<evidence type="ECO:0000313" key="5">
    <source>
        <dbReference type="Proteomes" id="UP000319829"/>
    </source>
</evidence>
<name>A0A538SSV1_UNCEI</name>
<dbReference type="Proteomes" id="UP000317366">
    <property type="component" value="Unassembled WGS sequence"/>
</dbReference>
<dbReference type="GO" id="GO:0009691">
    <property type="term" value="P:cytokinin biosynthetic process"/>
    <property type="evidence" value="ECO:0007669"/>
    <property type="project" value="UniProtKB-UniRule"/>
</dbReference>
<dbReference type="Proteomes" id="UP000319829">
    <property type="component" value="Unassembled WGS sequence"/>
</dbReference>
<comment type="similarity">
    <text evidence="1">Belongs to the LOG family.</text>
</comment>
<dbReference type="NCBIfam" id="TIGR00730">
    <property type="entry name" value="Rossman fold protein, TIGR00730 family"/>
    <property type="match status" value="1"/>
</dbReference>
<dbReference type="InterPro" id="IPR031100">
    <property type="entry name" value="LOG_fam"/>
</dbReference>
<dbReference type="GO" id="GO:0005829">
    <property type="term" value="C:cytosol"/>
    <property type="evidence" value="ECO:0007669"/>
    <property type="project" value="TreeGrafter"/>
</dbReference>
<evidence type="ECO:0000313" key="3">
    <source>
        <dbReference type="EMBL" id="TMQ66840.1"/>
    </source>
</evidence>
<keyword evidence="1" id="KW-0378">Hydrolase</keyword>
<dbReference type="Gene3D" id="3.40.50.450">
    <property type="match status" value="1"/>
</dbReference>
<comment type="caution">
    <text evidence="2">The sequence shown here is derived from an EMBL/GenBank/DDBJ whole genome shotgun (WGS) entry which is preliminary data.</text>
</comment>
<reference evidence="4 5" key="1">
    <citation type="journal article" date="2019" name="Nat. Microbiol.">
        <title>Mediterranean grassland soil C-N compound turnover is dependent on rainfall and depth, and is mediated by genomically divergent microorganisms.</title>
        <authorList>
            <person name="Diamond S."/>
            <person name="Andeer P.F."/>
            <person name="Li Z."/>
            <person name="Crits-Christoph A."/>
            <person name="Burstein D."/>
            <person name="Anantharaman K."/>
            <person name="Lane K.R."/>
            <person name="Thomas B.C."/>
            <person name="Pan C."/>
            <person name="Northen T.R."/>
            <person name="Banfield J.F."/>
        </authorList>
    </citation>
    <scope>NUCLEOTIDE SEQUENCE [LARGE SCALE GENOMIC DNA]</scope>
    <source>
        <strain evidence="2">WS_4</strain>
        <strain evidence="3">WS_7</strain>
    </source>
</reference>
<proteinExistence type="inferred from homology"/>
<evidence type="ECO:0000256" key="1">
    <source>
        <dbReference type="RuleBase" id="RU363015"/>
    </source>
</evidence>
<dbReference type="SUPFAM" id="SSF102405">
    <property type="entry name" value="MCP/YpsA-like"/>
    <property type="match status" value="1"/>
</dbReference>
<evidence type="ECO:0000313" key="4">
    <source>
        <dbReference type="Proteomes" id="UP000317366"/>
    </source>
</evidence>
<dbReference type="EMBL" id="VBOU01000072">
    <property type="protein sequence ID" value="TMQ54460.1"/>
    <property type="molecule type" value="Genomic_DNA"/>
</dbReference>
<dbReference type="PANTHER" id="PTHR43393:SF3">
    <property type="entry name" value="LYSINE DECARBOXYLASE-LIKE PROTEIN"/>
    <property type="match status" value="1"/>
</dbReference>
<dbReference type="AlphaFoldDB" id="A0A538SSV1"/>
<dbReference type="EMBL" id="VBOX01000005">
    <property type="protein sequence ID" value="TMQ66840.1"/>
    <property type="molecule type" value="Genomic_DNA"/>
</dbReference>
<dbReference type="Pfam" id="PF03641">
    <property type="entry name" value="Lysine_decarbox"/>
    <property type="match status" value="1"/>
</dbReference>
<sequence length="263" mass="29475">MPRKVEPHAVPNPPLAYKDPEFLEGEEARPLRILAEYLQPLDAFRQHRVHDTIVFFGSARLSAEGPMARYYDAARELAGLVTRWSLALKSQAHRFLVCTGGGGGIMEAANRGATEAGGRSIGLNIGLPHEQRPNAYITPGLCFQFHYFFMRKLWFTHLARALVVFPGGFGTLDELFEILTLSQTRKLDRRVPVLLYGAEYWNDLINFKALVRDGMIEQEDLNLLHFVETPAGALELLQAMLGPEEETTFPAIAKSTTPQDPVR</sequence>
<dbReference type="PANTHER" id="PTHR43393">
    <property type="entry name" value="CYTOKININ RIBOSIDE 5'-MONOPHOSPHATE PHOSPHORIBOHYDROLASE"/>
    <property type="match status" value="1"/>
</dbReference>
<dbReference type="InterPro" id="IPR005269">
    <property type="entry name" value="LOG"/>
</dbReference>
<accession>A0A538SSV1</accession>
<dbReference type="EC" id="3.2.2.n1" evidence="1"/>
<dbReference type="GO" id="GO:0016787">
    <property type="term" value="F:hydrolase activity"/>
    <property type="evidence" value="ECO:0007669"/>
    <property type="project" value="UniProtKB-KW"/>
</dbReference>
<keyword evidence="1" id="KW-0203">Cytokinin biosynthesis</keyword>
<protein>
    <recommendedName>
        <fullName evidence="1">Cytokinin riboside 5'-monophosphate phosphoribohydrolase</fullName>
        <ecNumber evidence="1">3.2.2.n1</ecNumber>
    </recommendedName>
</protein>
<organism evidence="2 5">
    <name type="scientific">Eiseniibacteriota bacterium</name>
    <dbReference type="NCBI Taxonomy" id="2212470"/>
    <lineage>
        <taxon>Bacteria</taxon>
        <taxon>Candidatus Eiseniibacteriota</taxon>
    </lineage>
</organism>
<gene>
    <name evidence="2" type="ORF">E6K74_06110</name>
    <name evidence="3" type="ORF">E6K77_00730</name>
</gene>
<dbReference type="InterPro" id="IPR052341">
    <property type="entry name" value="LOG_family_nucleotidases"/>
</dbReference>
<evidence type="ECO:0000313" key="2">
    <source>
        <dbReference type="EMBL" id="TMQ54460.1"/>
    </source>
</evidence>